<evidence type="ECO:0008006" key="4">
    <source>
        <dbReference type="Google" id="ProtNLM"/>
    </source>
</evidence>
<reference evidence="3" key="1">
    <citation type="submission" date="2014-12" db="EMBL/GenBank/DDBJ databases">
        <title>Insight into the proteome of Arion vulgaris.</title>
        <authorList>
            <person name="Aradska J."/>
            <person name="Bulat T."/>
            <person name="Smidak R."/>
            <person name="Sarate P."/>
            <person name="Gangsoo J."/>
            <person name="Sialana F."/>
            <person name="Bilban M."/>
            <person name="Lubec G."/>
        </authorList>
    </citation>
    <scope>NUCLEOTIDE SEQUENCE</scope>
    <source>
        <tissue evidence="3">Skin</tissue>
    </source>
</reference>
<feature type="non-terminal residue" evidence="3">
    <location>
        <position position="66"/>
    </location>
</feature>
<proteinExistence type="predicted"/>
<organism evidence="3">
    <name type="scientific">Arion vulgaris</name>
    <dbReference type="NCBI Taxonomy" id="1028688"/>
    <lineage>
        <taxon>Eukaryota</taxon>
        <taxon>Metazoa</taxon>
        <taxon>Spiralia</taxon>
        <taxon>Lophotrochozoa</taxon>
        <taxon>Mollusca</taxon>
        <taxon>Gastropoda</taxon>
        <taxon>Heterobranchia</taxon>
        <taxon>Euthyneura</taxon>
        <taxon>Panpulmonata</taxon>
        <taxon>Eupulmonata</taxon>
        <taxon>Stylommatophora</taxon>
        <taxon>Helicina</taxon>
        <taxon>Arionoidea</taxon>
        <taxon>Arionidae</taxon>
        <taxon>Arion</taxon>
    </lineage>
</organism>
<dbReference type="EMBL" id="HACG01011011">
    <property type="protein sequence ID" value="CEK57876.1"/>
    <property type="molecule type" value="Transcribed_RNA"/>
</dbReference>
<name>A0A0B6YQ38_9EUPU</name>
<keyword evidence="2" id="KW-0732">Signal</keyword>
<evidence type="ECO:0000313" key="3">
    <source>
        <dbReference type="EMBL" id="CEK57876.1"/>
    </source>
</evidence>
<evidence type="ECO:0000256" key="2">
    <source>
        <dbReference type="SAM" id="SignalP"/>
    </source>
</evidence>
<accession>A0A0B6YQ38</accession>
<dbReference type="AlphaFoldDB" id="A0A0B6YQ38"/>
<feature type="signal peptide" evidence="2">
    <location>
        <begin position="1"/>
        <end position="21"/>
    </location>
</feature>
<protein>
    <recommendedName>
        <fullName evidence="4">Integumentary mucin C.1-like</fullName>
    </recommendedName>
</protein>
<gene>
    <name evidence="3" type="primary">ORF31315</name>
</gene>
<feature type="chain" id="PRO_5002126503" description="Integumentary mucin C.1-like" evidence="2">
    <location>
        <begin position="22"/>
        <end position="66"/>
    </location>
</feature>
<evidence type="ECO:0000256" key="1">
    <source>
        <dbReference type="SAM" id="MobiDB-lite"/>
    </source>
</evidence>
<feature type="region of interest" description="Disordered" evidence="1">
    <location>
        <begin position="34"/>
        <end position="66"/>
    </location>
</feature>
<sequence>MLFLNVALFLMLVLVDTRTSAQYITPIITATTAPTTPIPTTTPTATTTPKCVKKTTTTAPTTTTRP</sequence>